<protein>
    <recommendedName>
        <fullName evidence="4">Restriction alleviation protein, Lar family</fullName>
    </recommendedName>
</protein>
<comment type="caution">
    <text evidence="2">The sequence shown here is derived from an EMBL/GenBank/DDBJ whole genome shotgun (WGS) entry which is preliminary data.</text>
</comment>
<gene>
    <name evidence="2" type="ORF">D2T29_12500</name>
</gene>
<dbReference type="RefSeq" id="WP_128232690.1">
    <property type="nucleotide sequence ID" value="NZ_SAUY01000015.1"/>
</dbReference>
<name>A0A443KCH0_9RHOB</name>
<feature type="compositionally biased region" description="Polar residues" evidence="1">
    <location>
        <begin position="1"/>
        <end position="17"/>
    </location>
</feature>
<reference evidence="2 3" key="1">
    <citation type="submission" date="2019-01" db="EMBL/GenBank/DDBJ databases">
        <title>Sinorhodobacter populi sp. nov. isolated from the symptomatic bark tissue of Populus euramericana canker.</title>
        <authorList>
            <person name="Xu G."/>
        </authorList>
    </citation>
    <scope>NUCLEOTIDE SEQUENCE [LARGE SCALE GENOMIC DNA]</scope>
    <source>
        <strain evidence="2 3">07D10-4-3</strain>
    </source>
</reference>
<dbReference type="EMBL" id="SAUY01000015">
    <property type="protein sequence ID" value="RWR30484.1"/>
    <property type="molecule type" value="Genomic_DNA"/>
</dbReference>
<proteinExistence type="predicted"/>
<organism evidence="2 3">
    <name type="scientific">Paenirhodobacter populi</name>
    <dbReference type="NCBI Taxonomy" id="2306993"/>
    <lineage>
        <taxon>Bacteria</taxon>
        <taxon>Pseudomonadati</taxon>
        <taxon>Pseudomonadota</taxon>
        <taxon>Alphaproteobacteria</taxon>
        <taxon>Rhodobacterales</taxon>
        <taxon>Rhodobacter group</taxon>
        <taxon>Paenirhodobacter</taxon>
    </lineage>
</organism>
<sequence>MSLSGPNTKDQGSSKSYGNGAGSIATGNGLSQKAFPTEAQIADACLNRQHDFGLMNGTDRLIMMEDALEWLRAWRRALKAGHSNEDVIDASAVAEVERLRAEVEPLTIGEDVSLASIDTLNQDDSSGELVSREALLPCPFCGGEASPDGCVTYGGNPNAWWADGTPVETAYFCNCIKCGIRNQGIVGGYQTREAAIAAWNTRALPATGQDKAEVERLRGAIERLTISEDVSRASIDTLKHTYNQLFEAMQSEQEDHTKTAAERDALRVENSELKRQLFNMTAVAQERHSERDALRGEKAKLEALMAKLVAAIQQTFRYVSDARPRGYETAIVKSEEILEAAIADYTRFKEGQA</sequence>
<reference evidence="2 3" key="2">
    <citation type="submission" date="2019-01" db="EMBL/GenBank/DDBJ databases">
        <authorList>
            <person name="Li Y."/>
        </authorList>
    </citation>
    <scope>NUCLEOTIDE SEQUENCE [LARGE SCALE GENOMIC DNA]</scope>
    <source>
        <strain evidence="2 3">07D10-4-3</strain>
    </source>
</reference>
<evidence type="ECO:0008006" key="4">
    <source>
        <dbReference type="Google" id="ProtNLM"/>
    </source>
</evidence>
<dbReference type="Proteomes" id="UP000284451">
    <property type="component" value="Unassembled WGS sequence"/>
</dbReference>
<evidence type="ECO:0000313" key="3">
    <source>
        <dbReference type="Proteomes" id="UP000284451"/>
    </source>
</evidence>
<feature type="region of interest" description="Disordered" evidence="1">
    <location>
        <begin position="1"/>
        <end position="20"/>
    </location>
</feature>
<accession>A0A443KCH0</accession>
<dbReference type="AlphaFoldDB" id="A0A443KCH0"/>
<evidence type="ECO:0000313" key="2">
    <source>
        <dbReference type="EMBL" id="RWR30484.1"/>
    </source>
</evidence>
<evidence type="ECO:0000256" key="1">
    <source>
        <dbReference type="SAM" id="MobiDB-lite"/>
    </source>
</evidence>